<dbReference type="AlphaFoldDB" id="A0A3M7RZU0"/>
<protein>
    <submittedName>
        <fullName evidence="1">Uncharacterized protein</fullName>
    </submittedName>
</protein>
<dbReference type="Proteomes" id="UP000276133">
    <property type="component" value="Unassembled WGS sequence"/>
</dbReference>
<evidence type="ECO:0000313" key="2">
    <source>
        <dbReference type="Proteomes" id="UP000276133"/>
    </source>
</evidence>
<organism evidence="1 2">
    <name type="scientific">Brachionus plicatilis</name>
    <name type="common">Marine rotifer</name>
    <name type="synonym">Brachionus muelleri</name>
    <dbReference type="NCBI Taxonomy" id="10195"/>
    <lineage>
        <taxon>Eukaryota</taxon>
        <taxon>Metazoa</taxon>
        <taxon>Spiralia</taxon>
        <taxon>Gnathifera</taxon>
        <taxon>Rotifera</taxon>
        <taxon>Eurotatoria</taxon>
        <taxon>Monogononta</taxon>
        <taxon>Pseudotrocha</taxon>
        <taxon>Ploima</taxon>
        <taxon>Brachionidae</taxon>
        <taxon>Brachionus</taxon>
    </lineage>
</organism>
<sequence>MTRLESESNGDLRMTYESESDSGVRLGLILSHLTHEKENLIEYLCYFGRTPGHVRMVLDLRLSPHEKSMLLYNFDNKPNYLSSALCVDGV</sequence>
<proteinExistence type="predicted"/>
<gene>
    <name evidence="1" type="ORF">BpHYR1_024348</name>
</gene>
<accession>A0A3M7RZU0</accession>
<name>A0A3M7RZU0_BRAPC</name>
<keyword evidence="2" id="KW-1185">Reference proteome</keyword>
<comment type="caution">
    <text evidence="1">The sequence shown here is derived from an EMBL/GenBank/DDBJ whole genome shotgun (WGS) entry which is preliminary data.</text>
</comment>
<dbReference type="EMBL" id="REGN01002327">
    <property type="protein sequence ID" value="RNA28857.1"/>
    <property type="molecule type" value="Genomic_DNA"/>
</dbReference>
<reference evidence="1 2" key="1">
    <citation type="journal article" date="2018" name="Sci. Rep.">
        <title>Genomic signatures of local adaptation to the degree of environmental predictability in rotifers.</title>
        <authorList>
            <person name="Franch-Gras L."/>
            <person name="Hahn C."/>
            <person name="Garcia-Roger E.M."/>
            <person name="Carmona M.J."/>
            <person name="Serra M."/>
            <person name="Gomez A."/>
        </authorList>
    </citation>
    <scope>NUCLEOTIDE SEQUENCE [LARGE SCALE GENOMIC DNA]</scope>
    <source>
        <strain evidence="1">HYR1</strain>
    </source>
</reference>
<evidence type="ECO:0000313" key="1">
    <source>
        <dbReference type="EMBL" id="RNA28857.1"/>
    </source>
</evidence>